<accession>A0ABQ9CSE6</accession>
<gene>
    <name evidence="1" type="ORF">WISP_121379</name>
</gene>
<sequence>MEQITNQVICLEEEGKAVDDVCLDLSKAFDTVSHSILLEKLAIHGLVRCTHNWIKNWLDSGAQRAVVNCATSSWHLVTTGASRGIWTGKANSMRFKEMKCQILHLSHNNPRQCYTVGAEWTGKLPSGEGPGDAG</sequence>
<evidence type="ECO:0008006" key="3">
    <source>
        <dbReference type="Google" id="ProtNLM"/>
    </source>
</evidence>
<dbReference type="Proteomes" id="UP001145742">
    <property type="component" value="Unassembled WGS sequence"/>
</dbReference>
<comment type="caution">
    <text evidence="1">The sequence shown here is derived from an EMBL/GenBank/DDBJ whole genome shotgun (WGS) entry which is preliminary data.</text>
</comment>
<evidence type="ECO:0000313" key="2">
    <source>
        <dbReference type="Proteomes" id="UP001145742"/>
    </source>
</evidence>
<protein>
    <recommendedName>
        <fullName evidence="3">Reverse transcriptase domain-containing protein</fullName>
    </recommendedName>
</protein>
<evidence type="ECO:0000313" key="1">
    <source>
        <dbReference type="EMBL" id="KAJ7408357.1"/>
    </source>
</evidence>
<organism evidence="1 2">
    <name type="scientific">Willisornis vidua</name>
    <name type="common">Xingu scale-backed antbird</name>
    <dbReference type="NCBI Taxonomy" id="1566151"/>
    <lineage>
        <taxon>Eukaryota</taxon>
        <taxon>Metazoa</taxon>
        <taxon>Chordata</taxon>
        <taxon>Craniata</taxon>
        <taxon>Vertebrata</taxon>
        <taxon>Euteleostomi</taxon>
        <taxon>Archelosauria</taxon>
        <taxon>Archosauria</taxon>
        <taxon>Dinosauria</taxon>
        <taxon>Saurischia</taxon>
        <taxon>Theropoda</taxon>
        <taxon>Coelurosauria</taxon>
        <taxon>Aves</taxon>
        <taxon>Neognathae</taxon>
        <taxon>Neoaves</taxon>
        <taxon>Telluraves</taxon>
        <taxon>Australaves</taxon>
        <taxon>Passeriformes</taxon>
        <taxon>Thamnophilidae</taxon>
        <taxon>Willisornis</taxon>
    </lineage>
</organism>
<dbReference type="PANTHER" id="PTHR33332">
    <property type="entry name" value="REVERSE TRANSCRIPTASE DOMAIN-CONTAINING PROTEIN"/>
    <property type="match status" value="1"/>
</dbReference>
<proteinExistence type="predicted"/>
<dbReference type="EMBL" id="WHWB01034550">
    <property type="protein sequence ID" value="KAJ7408357.1"/>
    <property type="molecule type" value="Genomic_DNA"/>
</dbReference>
<keyword evidence="2" id="KW-1185">Reference proteome</keyword>
<reference evidence="1" key="1">
    <citation type="submission" date="2019-10" db="EMBL/GenBank/DDBJ databases">
        <authorList>
            <person name="Soares A.E.R."/>
            <person name="Aleixo A."/>
            <person name="Schneider P."/>
            <person name="Miyaki C.Y."/>
            <person name="Schneider M.P."/>
            <person name="Mello C."/>
            <person name="Vasconcelos A.T.R."/>
        </authorList>
    </citation>
    <scope>NUCLEOTIDE SEQUENCE</scope>
    <source>
        <tissue evidence="1">Muscle</tissue>
    </source>
</reference>
<name>A0ABQ9CSE6_9PASS</name>